<accession>A0A8C2TBX6</accession>
<feature type="domain" description="Transthyretin/hydroxyisourate hydrolase" evidence="11">
    <location>
        <begin position="30"/>
        <end position="147"/>
    </location>
</feature>
<evidence type="ECO:0000256" key="7">
    <source>
        <dbReference type="ARBA" id="ARBA00022702"/>
    </source>
</evidence>
<evidence type="ECO:0000256" key="5">
    <source>
        <dbReference type="ARBA" id="ARBA00022525"/>
    </source>
</evidence>
<evidence type="ECO:0000313" key="12">
    <source>
        <dbReference type="Ensembl" id="ENSCJPP00005011500.1"/>
    </source>
</evidence>
<reference evidence="12" key="3">
    <citation type="submission" date="2025-09" db="UniProtKB">
        <authorList>
            <consortium name="Ensembl"/>
        </authorList>
    </citation>
    <scope>IDENTIFICATION</scope>
</reference>
<dbReference type="PANTHER" id="PTHR10395">
    <property type="entry name" value="URICASE AND TRANSTHYRETIN-RELATED"/>
    <property type="match status" value="1"/>
</dbReference>
<keyword evidence="8" id="KW-0795">Thyroid hormone</keyword>
<evidence type="ECO:0000256" key="6">
    <source>
        <dbReference type="ARBA" id="ARBA00022641"/>
    </source>
</evidence>
<evidence type="ECO:0000256" key="3">
    <source>
        <dbReference type="ARBA" id="ARBA00021606"/>
    </source>
</evidence>
<dbReference type="GO" id="GO:0005179">
    <property type="term" value="F:hormone activity"/>
    <property type="evidence" value="ECO:0007669"/>
    <property type="project" value="UniProtKB-KW"/>
</dbReference>
<comment type="subcellular location">
    <subcellularLocation>
        <location evidence="1">Secreted</location>
    </subcellularLocation>
</comment>
<evidence type="ECO:0000256" key="9">
    <source>
        <dbReference type="ARBA" id="ARBA00031604"/>
    </source>
</evidence>
<keyword evidence="10" id="KW-0732">Signal</keyword>
<evidence type="ECO:0000256" key="10">
    <source>
        <dbReference type="SAM" id="SignalP"/>
    </source>
</evidence>
<reference evidence="12" key="1">
    <citation type="submission" date="2015-11" db="EMBL/GenBank/DDBJ databases">
        <authorList>
            <consortium name="International Coturnix japonica Genome Analysis Consortium"/>
            <person name="Warren W."/>
            <person name="Burt D.W."/>
            <person name="Antin P.B."/>
            <person name="Lanford R."/>
            <person name="Gros J."/>
            <person name="Wilson R.K."/>
        </authorList>
    </citation>
    <scope>NUCLEOTIDE SEQUENCE [LARGE SCALE GENOMIC DNA]</scope>
</reference>
<dbReference type="GO" id="GO:0006144">
    <property type="term" value="P:purine nucleobase metabolic process"/>
    <property type="evidence" value="ECO:0007669"/>
    <property type="project" value="TreeGrafter"/>
</dbReference>
<dbReference type="InterPro" id="IPR036817">
    <property type="entry name" value="Transthyretin/HIU_hydrolase_sf"/>
</dbReference>
<dbReference type="GO" id="GO:0070324">
    <property type="term" value="F:thyroid hormone binding"/>
    <property type="evidence" value="ECO:0007669"/>
    <property type="project" value="TreeGrafter"/>
</dbReference>
<dbReference type="PRINTS" id="PR00189">
    <property type="entry name" value="TRNSTHYRETIN"/>
</dbReference>
<dbReference type="PROSITE" id="PS00768">
    <property type="entry name" value="TRANSTHYRETIN_1"/>
    <property type="match status" value="2"/>
</dbReference>
<dbReference type="SUPFAM" id="SSF49472">
    <property type="entry name" value="Transthyretin (synonym: prealbumin)"/>
    <property type="match status" value="2"/>
</dbReference>
<evidence type="ECO:0000256" key="8">
    <source>
        <dbReference type="ARBA" id="ARBA00022920"/>
    </source>
</evidence>
<sequence>MAFHSTLLVFLAGLVFLSEAAPLVSHGSVDSKCPLMVKVLDAVRGSPAANVAVKVFKKAADGTWQDFATGKTTEYGEIHELTTEEQFVEGVYRVEFDTSSYWKGLGLSPFHEYADGSSDSKHPLFIKVLDSARGSPAPNLLVKLHKEVEDGSWELLNSKWCSQRTMLVFDITPSLISSVPFLTQLRQQSVSRWNRNLTLSVKI</sequence>
<keyword evidence="5" id="KW-0964">Secreted</keyword>
<keyword evidence="7" id="KW-0372">Hormone</keyword>
<evidence type="ECO:0000256" key="2">
    <source>
        <dbReference type="ARBA" id="ARBA00007893"/>
    </source>
</evidence>
<dbReference type="SMART" id="SM00095">
    <property type="entry name" value="TR_THY"/>
    <property type="match status" value="1"/>
</dbReference>
<feature type="chain" id="PRO_5034244427" description="Transthyretin" evidence="10">
    <location>
        <begin position="21"/>
        <end position="203"/>
    </location>
</feature>
<name>A0A8C2TBX6_COTJA</name>
<dbReference type="Ensembl" id="ENSCJPT00005016815.1">
    <property type="protein sequence ID" value="ENSCJPP00005011500.1"/>
    <property type="gene ID" value="ENSCJPG00005009886.1"/>
</dbReference>
<reference evidence="12" key="2">
    <citation type="submission" date="2025-08" db="UniProtKB">
        <authorList>
            <consortium name="Ensembl"/>
        </authorList>
    </citation>
    <scope>IDENTIFICATION</scope>
</reference>
<keyword evidence="4" id="KW-0813">Transport</keyword>
<dbReference type="AlphaFoldDB" id="A0A8C2TBX6"/>
<dbReference type="FunFam" id="2.60.40.180:FF:000002">
    <property type="entry name" value="Transthyretin"/>
    <property type="match status" value="1"/>
</dbReference>
<gene>
    <name evidence="12" type="primary">TTR</name>
</gene>
<keyword evidence="6" id="KW-0765">Sulfation</keyword>
<evidence type="ECO:0000313" key="13">
    <source>
        <dbReference type="Proteomes" id="UP000694412"/>
    </source>
</evidence>
<dbReference type="GO" id="GO:0005615">
    <property type="term" value="C:extracellular space"/>
    <property type="evidence" value="ECO:0007669"/>
    <property type="project" value="TreeGrafter"/>
</dbReference>
<evidence type="ECO:0000256" key="4">
    <source>
        <dbReference type="ARBA" id="ARBA00022448"/>
    </source>
</evidence>
<feature type="signal peptide" evidence="10">
    <location>
        <begin position="1"/>
        <end position="20"/>
    </location>
</feature>
<evidence type="ECO:0000259" key="11">
    <source>
        <dbReference type="SMART" id="SM00095"/>
    </source>
</evidence>
<dbReference type="Gene3D" id="2.60.40.180">
    <property type="entry name" value="Transthyretin/hydroxyisourate hydrolase domain"/>
    <property type="match status" value="2"/>
</dbReference>
<keyword evidence="13" id="KW-1185">Reference proteome</keyword>
<organism evidence="12 13">
    <name type="scientific">Coturnix japonica</name>
    <name type="common">Japanese quail</name>
    <name type="synonym">Coturnix coturnix japonica</name>
    <dbReference type="NCBI Taxonomy" id="93934"/>
    <lineage>
        <taxon>Eukaryota</taxon>
        <taxon>Metazoa</taxon>
        <taxon>Chordata</taxon>
        <taxon>Craniata</taxon>
        <taxon>Vertebrata</taxon>
        <taxon>Euteleostomi</taxon>
        <taxon>Archelosauria</taxon>
        <taxon>Archosauria</taxon>
        <taxon>Dinosauria</taxon>
        <taxon>Saurischia</taxon>
        <taxon>Theropoda</taxon>
        <taxon>Coelurosauria</taxon>
        <taxon>Aves</taxon>
        <taxon>Neognathae</taxon>
        <taxon>Galloanserae</taxon>
        <taxon>Galliformes</taxon>
        <taxon>Phasianidae</taxon>
        <taxon>Perdicinae</taxon>
        <taxon>Coturnix</taxon>
    </lineage>
</organism>
<proteinExistence type="inferred from homology"/>
<evidence type="ECO:0000256" key="1">
    <source>
        <dbReference type="ARBA" id="ARBA00004613"/>
    </source>
</evidence>
<dbReference type="Pfam" id="PF00576">
    <property type="entry name" value="Transthyretin"/>
    <property type="match status" value="1"/>
</dbReference>
<dbReference type="Proteomes" id="UP000694412">
    <property type="component" value="Chromosome 2"/>
</dbReference>
<comment type="similarity">
    <text evidence="2">Belongs to the transthyretin family.</text>
</comment>
<dbReference type="InterPro" id="IPR023416">
    <property type="entry name" value="Transthyretin/HIU_hydrolase_d"/>
</dbReference>
<dbReference type="GeneTree" id="ENSGT00940000153229"/>
<dbReference type="InterPro" id="IPR000895">
    <property type="entry name" value="Transthyretin/HIU_hydrolase"/>
</dbReference>
<protein>
    <recommendedName>
        <fullName evidence="3">Transthyretin</fullName>
    </recommendedName>
    <alternativeName>
        <fullName evidence="9">Prealbumin</fullName>
    </alternativeName>
</protein>
<dbReference type="PANTHER" id="PTHR10395:SF12">
    <property type="entry name" value="TRANSTHYRETIN"/>
    <property type="match status" value="1"/>
</dbReference>
<dbReference type="InterPro" id="IPR023418">
    <property type="entry name" value="Thyroxine_BS"/>
</dbReference>